<keyword evidence="6" id="KW-0479">Metal-binding</keyword>
<dbReference type="GO" id="GO:0034353">
    <property type="term" value="F:mRNA 5'-diphosphatase activity"/>
    <property type="evidence" value="ECO:0007669"/>
    <property type="project" value="TreeGrafter"/>
</dbReference>
<dbReference type="GO" id="GO:0110155">
    <property type="term" value="P:NAD-cap decapping"/>
    <property type="evidence" value="ECO:0007669"/>
    <property type="project" value="TreeGrafter"/>
</dbReference>
<sequence length="393" mass="45335">MSVKRSSSSSRSPVEQKIGRATAKRSKVEVEVATLSYPKLVCPTSIPQFQQPTPLLNFSYDASHALHFDNSSMKYYVDPPPHADLRHGYERWNKRPERKGRIDTLLRAWKRVQEKMAMPPDVMRGGVITWRGVMTKVLTAPYEERDAWDFNIMCVDRTIYIEDHLSDEMLAERDNVKPHQRQQMYYGYSFESWCTSSKPGVPEPGGWGGDVDTNVQWCSVVKTKLGDSRLFIGGEEDCKIPADKLSPRNDTLVELKTSMTIKNPRDEARFEKKLLKYYFQSFLLGVPEIIVGFRTPTGQLSTLQKFKTMQIPRMVRGKPNAWEPSICLSWGHRFLEFVKDIVSREENKVWRARFVPGEGVTLRLLDDDELLEVKAGESRFGFLPQWYVDPRSV</sequence>
<evidence type="ECO:0000256" key="7">
    <source>
        <dbReference type="SAM" id="MobiDB-lite"/>
    </source>
</evidence>
<dbReference type="InterPro" id="IPR013961">
    <property type="entry name" value="RAI1"/>
</dbReference>
<dbReference type="Proteomes" id="UP000054144">
    <property type="component" value="Unassembled WGS sequence"/>
</dbReference>
<feature type="region of interest" description="Disordered" evidence="7">
    <location>
        <begin position="1"/>
        <end position="25"/>
    </location>
</feature>
<gene>
    <name evidence="9" type="ORF">FISHEDRAFT_46808</name>
</gene>
<dbReference type="OrthoDB" id="5853397at2759"/>
<dbReference type="EC" id="3.6.1.-" evidence="6"/>
<protein>
    <recommendedName>
        <fullName evidence="6">Decapping nuclease</fullName>
        <ecNumber evidence="6">3.6.1.-</ecNumber>
    </recommendedName>
</protein>
<evidence type="ECO:0000313" key="9">
    <source>
        <dbReference type="EMBL" id="KIY46675.1"/>
    </source>
</evidence>
<evidence type="ECO:0000256" key="5">
    <source>
        <dbReference type="ARBA" id="ARBA00048124"/>
    </source>
</evidence>
<dbReference type="GO" id="GO:0003723">
    <property type="term" value="F:RNA binding"/>
    <property type="evidence" value="ECO:0007669"/>
    <property type="project" value="UniProtKB-KW"/>
</dbReference>
<evidence type="ECO:0000256" key="3">
    <source>
        <dbReference type="ARBA" id="ARBA00044676"/>
    </source>
</evidence>
<feature type="domain" description="RAI1-like" evidence="8">
    <location>
        <begin position="50"/>
        <end position="388"/>
    </location>
</feature>
<evidence type="ECO:0000256" key="2">
    <source>
        <dbReference type="ARBA" id="ARBA00006562"/>
    </source>
</evidence>
<evidence type="ECO:0000259" key="8">
    <source>
        <dbReference type="Pfam" id="PF08652"/>
    </source>
</evidence>
<keyword evidence="10" id="KW-1185">Reference proteome</keyword>
<keyword evidence="6" id="KW-0547">Nucleotide-binding</keyword>
<feature type="compositionally biased region" description="Low complexity" evidence="7">
    <location>
        <begin position="1"/>
        <end position="12"/>
    </location>
</feature>
<dbReference type="Pfam" id="PF08652">
    <property type="entry name" value="RAI1"/>
    <property type="match status" value="1"/>
</dbReference>
<evidence type="ECO:0000256" key="4">
    <source>
        <dbReference type="ARBA" id="ARBA00044692"/>
    </source>
</evidence>
<organism evidence="9 10">
    <name type="scientific">Fistulina hepatica ATCC 64428</name>
    <dbReference type="NCBI Taxonomy" id="1128425"/>
    <lineage>
        <taxon>Eukaryota</taxon>
        <taxon>Fungi</taxon>
        <taxon>Dikarya</taxon>
        <taxon>Basidiomycota</taxon>
        <taxon>Agaricomycotina</taxon>
        <taxon>Agaricomycetes</taxon>
        <taxon>Agaricomycetidae</taxon>
        <taxon>Agaricales</taxon>
        <taxon>Fistulinaceae</taxon>
        <taxon>Fistulina</taxon>
    </lineage>
</organism>
<dbReference type="GO" id="GO:0046872">
    <property type="term" value="F:metal ion binding"/>
    <property type="evidence" value="ECO:0007669"/>
    <property type="project" value="UniProtKB-KW"/>
</dbReference>
<keyword evidence="6" id="KW-0540">Nuclease</keyword>
<name>A0A0D7A7E7_9AGAR</name>
<dbReference type="GO" id="GO:0000956">
    <property type="term" value="P:nuclear-transcribed mRNA catabolic process"/>
    <property type="evidence" value="ECO:0007669"/>
    <property type="project" value="TreeGrafter"/>
</dbReference>
<keyword evidence="6" id="KW-0539">Nucleus</keyword>
<dbReference type="AlphaFoldDB" id="A0A0D7A7E7"/>
<dbReference type="GO" id="GO:0005634">
    <property type="term" value="C:nucleus"/>
    <property type="evidence" value="ECO:0007669"/>
    <property type="project" value="UniProtKB-SubCell"/>
</dbReference>
<accession>A0A0D7A7E7</accession>
<dbReference type="InterPro" id="IPR039039">
    <property type="entry name" value="RAI1-like_fam"/>
</dbReference>
<dbReference type="PANTHER" id="PTHR12395">
    <property type="entry name" value="DOM-3 RELATED"/>
    <property type="match status" value="1"/>
</dbReference>
<keyword evidence="6" id="KW-0694">RNA-binding</keyword>
<dbReference type="GO" id="GO:0005829">
    <property type="term" value="C:cytosol"/>
    <property type="evidence" value="ECO:0007669"/>
    <property type="project" value="TreeGrafter"/>
</dbReference>
<comment type="cofactor">
    <cofactor evidence="1 6">
        <name>a divalent metal cation</name>
        <dbReference type="ChEBI" id="CHEBI:60240"/>
    </cofactor>
</comment>
<comment type="similarity">
    <text evidence="2 6">Belongs to the DXO/Dom3Z family.</text>
</comment>
<comment type="catalytic activity">
    <reaction evidence="4">
        <text>a 5'-end triphospho-ribonucleoside in mRNA + H2O = a 5'-end phospho-ribonucleoside in mRNA + diphosphate + H(+)</text>
        <dbReference type="Rhea" id="RHEA:78683"/>
        <dbReference type="Rhea" id="RHEA-COMP:15692"/>
        <dbReference type="Rhea" id="RHEA-COMP:17164"/>
        <dbReference type="ChEBI" id="CHEBI:15377"/>
        <dbReference type="ChEBI" id="CHEBI:15378"/>
        <dbReference type="ChEBI" id="CHEBI:33019"/>
        <dbReference type="ChEBI" id="CHEBI:138282"/>
        <dbReference type="ChEBI" id="CHEBI:167618"/>
    </reaction>
    <physiologicalReaction direction="left-to-right" evidence="4">
        <dbReference type="Rhea" id="RHEA:78684"/>
    </physiologicalReaction>
</comment>
<comment type="catalytic activity">
    <reaction evidence="5">
        <text>a 5'-end NAD(+)-phospho-ribonucleoside in mRNA + H2O = a 5'-end phospho-ribonucleoside in mRNA + NAD(+) + H(+)</text>
        <dbReference type="Rhea" id="RHEA:60880"/>
        <dbReference type="Rhea" id="RHEA-COMP:15692"/>
        <dbReference type="Rhea" id="RHEA-COMP:15698"/>
        <dbReference type="ChEBI" id="CHEBI:15377"/>
        <dbReference type="ChEBI" id="CHEBI:15378"/>
        <dbReference type="ChEBI" id="CHEBI:57540"/>
        <dbReference type="ChEBI" id="CHEBI:138282"/>
        <dbReference type="ChEBI" id="CHEBI:144029"/>
    </reaction>
    <physiologicalReaction direction="left-to-right" evidence="5">
        <dbReference type="Rhea" id="RHEA:60881"/>
    </physiologicalReaction>
</comment>
<keyword evidence="6" id="KW-0378">Hydrolase</keyword>
<comment type="function">
    <text evidence="6">Decapping enzyme for NAD-capped RNAs: specifically hydrolyzes the nicotinamide adenine dinucleotide (NAD) cap from a subset of RNAs by removing the entire NAD moiety from the 5'-end of an NAD-capped RNA.</text>
</comment>
<dbReference type="PANTHER" id="PTHR12395:SF9">
    <property type="entry name" value="DECAPPING AND EXORIBONUCLEASE PROTEIN"/>
    <property type="match status" value="1"/>
</dbReference>
<reference evidence="9 10" key="1">
    <citation type="journal article" date="2015" name="Fungal Genet. Biol.">
        <title>Evolution of novel wood decay mechanisms in Agaricales revealed by the genome sequences of Fistulina hepatica and Cylindrobasidium torrendii.</title>
        <authorList>
            <person name="Floudas D."/>
            <person name="Held B.W."/>
            <person name="Riley R."/>
            <person name="Nagy L.G."/>
            <person name="Koehler G."/>
            <person name="Ransdell A.S."/>
            <person name="Younus H."/>
            <person name="Chow J."/>
            <person name="Chiniquy J."/>
            <person name="Lipzen A."/>
            <person name="Tritt A."/>
            <person name="Sun H."/>
            <person name="Haridas S."/>
            <person name="LaButti K."/>
            <person name="Ohm R.A."/>
            <person name="Kues U."/>
            <person name="Blanchette R.A."/>
            <person name="Grigoriev I.V."/>
            <person name="Minto R.E."/>
            <person name="Hibbett D.S."/>
        </authorList>
    </citation>
    <scope>NUCLEOTIDE SEQUENCE [LARGE SCALE GENOMIC DNA]</scope>
    <source>
        <strain evidence="9 10">ATCC 64428</strain>
    </source>
</reference>
<dbReference type="GO" id="GO:0004518">
    <property type="term" value="F:nuclease activity"/>
    <property type="evidence" value="ECO:0007669"/>
    <property type="project" value="UniProtKB-KW"/>
</dbReference>
<dbReference type="GO" id="GO:0000166">
    <property type="term" value="F:nucleotide binding"/>
    <property type="evidence" value="ECO:0007669"/>
    <property type="project" value="UniProtKB-KW"/>
</dbReference>
<evidence type="ECO:0000256" key="6">
    <source>
        <dbReference type="RuleBase" id="RU367113"/>
    </source>
</evidence>
<evidence type="ECO:0000256" key="1">
    <source>
        <dbReference type="ARBA" id="ARBA00001968"/>
    </source>
</evidence>
<dbReference type="EMBL" id="KN882025">
    <property type="protein sequence ID" value="KIY46675.1"/>
    <property type="molecule type" value="Genomic_DNA"/>
</dbReference>
<comment type="catalytic activity">
    <reaction evidence="3">
        <text>a 5'-end (N(7)-methyl 5'-triphosphoguanosine)-ribonucleoside-ribonucleotide in mRNA + H2O = a (N(7)-methyl 5'-triphosphoguanosine)-nucleoside + a 5'-end phospho-ribonucleoside in mRNA + H(+)</text>
        <dbReference type="Rhea" id="RHEA:66928"/>
        <dbReference type="Rhea" id="RHEA-COMP:15692"/>
        <dbReference type="Rhea" id="RHEA-COMP:17313"/>
        <dbReference type="ChEBI" id="CHEBI:15377"/>
        <dbReference type="ChEBI" id="CHEBI:15378"/>
        <dbReference type="ChEBI" id="CHEBI:138282"/>
        <dbReference type="ChEBI" id="CHEBI:172876"/>
        <dbReference type="ChEBI" id="CHEBI:172877"/>
    </reaction>
    <physiologicalReaction direction="left-to-right" evidence="3">
        <dbReference type="Rhea" id="RHEA:66929"/>
    </physiologicalReaction>
</comment>
<comment type="subcellular location">
    <subcellularLocation>
        <location evidence="6">Nucleus</location>
    </subcellularLocation>
</comment>
<evidence type="ECO:0000313" key="10">
    <source>
        <dbReference type="Proteomes" id="UP000054144"/>
    </source>
</evidence>
<proteinExistence type="inferred from homology"/>